<name>A0ABU6A0Y3_9FLAO</name>
<sequence length="361" mass="41692">MKKYSILLVILITNSFFGYSQLSLELDLSNAQKTIEVLKNKTFSESQTITLAQLGSSKALLKKLNTKDSTMIETIKKVQSGSGSLNTIEQKFQYNAIIKDLDRLSGFIKELQSNLGIIETKLKKSLQIFIPSNKHITIKIIGIVGGNSTGYTFGDGNTFHISLHHMNNDLDYFFMICKHELFHNLQAIWSQDEKIRNTLEKTKDSSPDYWTYFLFNALYLEGSATYLDDLKTIKETKANKSWLDRYKDNEKREKFIFWMFDRLMVDFQKSHSQKNVNNFYNTFFTTNIDEIGYYLGSAITTYILKNKPKTDLITYMKASPLLLVSDYINLSKNDDTAPYQFSEEFEKIVSQLSVKVNNMSN</sequence>
<protein>
    <recommendedName>
        <fullName evidence="3">DUF2268 domain-containing protein</fullName>
    </recommendedName>
</protein>
<dbReference type="EMBL" id="JAYKLX010000010">
    <property type="protein sequence ID" value="MEB3347774.1"/>
    <property type="molecule type" value="Genomic_DNA"/>
</dbReference>
<dbReference type="RefSeq" id="WP_324181797.1">
    <property type="nucleotide sequence ID" value="NZ_BAABAW010000011.1"/>
</dbReference>
<keyword evidence="2" id="KW-1185">Reference proteome</keyword>
<organism evidence="1 2">
    <name type="scientific">Aquimarina gracilis</name>
    <dbReference type="NCBI Taxonomy" id="874422"/>
    <lineage>
        <taxon>Bacteria</taxon>
        <taxon>Pseudomonadati</taxon>
        <taxon>Bacteroidota</taxon>
        <taxon>Flavobacteriia</taxon>
        <taxon>Flavobacteriales</taxon>
        <taxon>Flavobacteriaceae</taxon>
        <taxon>Aquimarina</taxon>
    </lineage>
</organism>
<accession>A0ABU6A0Y3</accession>
<gene>
    <name evidence="1" type="ORF">U6A24_20015</name>
</gene>
<proteinExistence type="predicted"/>
<evidence type="ECO:0000313" key="2">
    <source>
        <dbReference type="Proteomes" id="UP001327027"/>
    </source>
</evidence>
<reference evidence="1 2" key="1">
    <citation type="journal article" date="2013" name="Int. J. Syst. Evol. Microbiol.">
        <title>Aquimarina gracilis sp. nov., isolated from the gut microflora of a mussel, Mytilus coruscus, and emended description of Aquimarina spongiae.</title>
        <authorList>
            <person name="Park S.C."/>
            <person name="Choe H.N."/>
            <person name="Baik K.S."/>
            <person name="Seong C.N."/>
        </authorList>
    </citation>
    <scope>NUCLEOTIDE SEQUENCE [LARGE SCALE GENOMIC DNA]</scope>
    <source>
        <strain evidence="1 2">PSC32</strain>
    </source>
</reference>
<dbReference type="Proteomes" id="UP001327027">
    <property type="component" value="Unassembled WGS sequence"/>
</dbReference>
<evidence type="ECO:0000313" key="1">
    <source>
        <dbReference type="EMBL" id="MEB3347774.1"/>
    </source>
</evidence>
<comment type="caution">
    <text evidence="1">The sequence shown here is derived from an EMBL/GenBank/DDBJ whole genome shotgun (WGS) entry which is preliminary data.</text>
</comment>
<evidence type="ECO:0008006" key="3">
    <source>
        <dbReference type="Google" id="ProtNLM"/>
    </source>
</evidence>